<dbReference type="RefSeq" id="WP_185273066.1">
    <property type="nucleotide sequence ID" value="NZ_CP055156.1"/>
</dbReference>
<dbReference type="SUPFAM" id="SSF117281">
    <property type="entry name" value="Kelch motif"/>
    <property type="match status" value="1"/>
</dbReference>
<keyword evidence="4" id="KW-0812">Transmembrane</keyword>
<evidence type="ECO:0000256" key="1">
    <source>
        <dbReference type="ARBA" id="ARBA00022441"/>
    </source>
</evidence>
<name>A0A7G7G552_9BACT</name>
<keyword evidence="3" id="KW-0175">Coiled coil</keyword>
<organism evidence="5 6">
    <name type="scientific">Adhaeribacter swui</name>
    <dbReference type="NCBI Taxonomy" id="2086471"/>
    <lineage>
        <taxon>Bacteria</taxon>
        <taxon>Pseudomonadati</taxon>
        <taxon>Bacteroidota</taxon>
        <taxon>Cytophagia</taxon>
        <taxon>Cytophagales</taxon>
        <taxon>Hymenobacteraceae</taxon>
        <taxon>Adhaeribacter</taxon>
    </lineage>
</organism>
<evidence type="ECO:0000313" key="5">
    <source>
        <dbReference type="EMBL" id="QNF32286.1"/>
    </source>
</evidence>
<keyword evidence="1" id="KW-0880">Kelch repeat</keyword>
<accession>A0A7G7G552</accession>
<reference evidence="5 6" key="1">
    <citation type="journal article" date="2018" name="Int. J. Syst. Evol. Microbiol.">
        <title>Adhaeribacter swui sp. nov., isolated from wet mud.</title>
        <authorList>
            <person name="Kim D.U."/>
            <person name="Kim K.W."/>
            <person name="Kang M.S."/>
            <person name="Kim J.Y."/>
            <person name="Jang J.H."/>
            <person name="Kim M.K."/>
        </authorList>
    </citation>
    <scope>NUCLEOTIDE SEQUENCE [LARGE SCALE GENOMIC DNA]</scope>
    <source>
        <strain evidence="5 6">KCTC 52873</strain>
    </source>
</reference>
<keyword evidence="2" id="KW-0677">Repeat</keyword>
<keyword evidence="4" id="KW-0472">Membrane</keyword>
<dbReference type="KEGG" id="aswu:HUW51_05915"/>
<dbReference type="Proteomes" id="UP000515237">
    <property type="component" value="Chromosome"/>
</dbReference>
<evidence type="ECO:0000256" key="4">
    <source>
        <dbReference type="SAM" id="Phobius"/>
    </source>
</evidence>
<dbReference type="PANTHER" id="PTHR45632">
    <property type="entry name" value="LD33804P"/>
    <property type="match status" value="1"/>
</dbReference>
<evidence type="ECO:0000256" key="3">
    <source>
        <dbReference type="SAM" id="Coils"/>
    </source>
</evidence>
<gene>
    <name evidence="5" type="ORF">HUW51_05915</name>
</gene>
<dbReference type="InterPro" id="IPR056734">
    <property type="entry name" value="NANM"/>
</dbReference>
<dbReference type="SMART" id="SM00612">
    <property type="entry name" value="Kelch"/>
    <property type="match status" value="1"/>
</dbReference>
<evidence type="ECO:0000313" key="6">
    <source>
        <dbReference type="Proteomes" id="UP000515237"/>
    </source>
</evidence>
<proteinExistence type="predicted"/>
<protein>
    <submittedName>
        <fullName evidence="5">Galactose oxidase</fullName>
    </submittedName>
</protein>
<dbReference type="EMBL" id="CP055156">
    <property type="protein sequence ID" value="QNF32286.1"/>
    <property type="molecule type" value="Genomic_DNA"/>
</dbReference>
<dbReference type="Pfam" id="PF24996">
    <property type="entry name" value="NANM"/>
    <property type="match status" value="1"/>
</dbReference>
<feature type="coiled-coil region" evidence="3">
    <location>
        <begin position="277"/>
        <end position="309"/>
    </location>
</feature>
<keyword evidence="6" id="KW-1185">Reference proteome</keyword>
<feature type="transmembrane region" description="Helical" evidence="4">
    <location>
        <begin position="249"/>
        <end position="269"/>
    </location>
</feature>
<dbReference type="InterPro" id="IPR015915">
    <property type="entry name" value="Kelch-typ_b-propeller"/>
</dbReference>
<evidence type="ECO:0000256" key="2">
    <source>
        <dbReference type="ARBA" id="ARBA00022737"/>
    </source>
</evidence>
<dbReference type="InterPro" id="IPR006652">
    <property type="entry name" value="Kelch_1"/>
</dbReference>
<sequence>MYNQTMAQKQTVATINWEVIAELPTKNGQSKALGLAGPVAGVHHQVLLVAGGANFPDSMPWLGGKKKYYDDIYVFEKDDKGDFIKPYPQLFHLPYPVAYSASGSSPAGIVCAGGENASGITNKVLLVQWNVATKNIAVKSLPDLPIAVTNASITIDENKVYLGGGEMADGVSHYFYSLDLEDIPAGWKQMPSLPKPVSHAVMVMQSSADHKYIYMIGGRKKNSNGISDLYASVYRYDCKNNQWQQKSSLPYALSAGTGIALGAGGILLFGGDKGETFHKTEQLIAAIAAEKDEAKKQQLVLQKSDLQEAHPGFSEEVLQYKALTDTWEIAGTIPFPVPVTTSAVNWDKGVLIPTGEIKAGIRTPQLLLGKFLNK</sequence>
<dbReference type="Gene3D" id="2.120.10.80">
    <property type="entry name" value="Kelch-type beta propeller"/>
    <property type="match status" value="1"/>
</dbReference>
<dbReference type="AlphaFoldDB" id="A0A7G7G552"/>
<dbReference type="PANTHER" id="PTHR45632:SF3">
    <property type="entry name" value="KELCH-LIKE PROTEIN 32"/>
    <property type="match status" value="1"/>
</dbReference>
<keyword evidence="4" id="KW-1133">Transmembrane helix</keyword>